<evidence type="ECO:0000313" key="3">
    <source>
        <dbReference type="Proteomes" id="UP000001660"/>
    </source>
</evidence>
<evidence type="ECO:0000313" key="2">
    <source>
        <dbReference type="EMBL" id="CBK43065.1"/>
    </source>
</evidence>
<dbReference type="HOGENOM" id="CLU_1902870_0_0_0"/>
<dbReference type="KEGG" id="nde:NIDE3379"/>
<dbReference type="EMBL" id="FP929003">
    <property type="protein sequence ID" value="CBK43065.1"/>
    <property type="molecule type" value="Genomic_DNA"/>
</dbReference>
<keyword evidence="1" id="KW-1133">Transmembrane helix</keyword>
<evidence type="ECO:0000256" key="1">
    <source>
        <dbReference type="SAM" id="Phobius"/>
    </source>
</evidence>
<feature type="transmembrane region" description="Helical" evidence="1">
    <location>
        <begin position="108"/>
        <end position="130"/>
    </location>
</feature>
<keyword evidence="1" id="KW-0472">Membrane</keyword>
<keyword evidence="1" id="KW-0812">Transmembrane</keyword>
<feature type="transmembrane region" description="Helical" evidence="1">
    <location>
        <begin position="41"/>
        <end position="59"/>
    </location>
</feature>
<sequence>MIEFYVPKQTSKLVTLSRWTVGYGLPMLMLSYFLEIPSLRQLWAMLLLIPVAVACQWLATEGVNRLLLKTKWGRTYLYRQLLWATAQRDSLKATGESGDNVYLDTGDFAASFIVAMALLISVLAIISFLVGDK</sequence>
<feature type="transmembrane region" description="Helical" evidence="1">
    <location>
        <begin position="16"/>
        <end position="34"/>
    </location>
</feature>
<organism evidence="2 3">
    <name type="scientific">Nitrospira defluvii</name>
    <dbReference type="NCBI Taxonomy" id="330214"/>
    <lineage>
        <taxon>Bacteria</taxon>
        <taxon>Pseudomonadati</taxon>
        <taxon>Nitrospirota</taxon>
        <taxon>Nitrospiria</taxon>
        <taxon>Nitrospirales</taxon>
        <taxon>Nitrospiraceae</taxon>
        <taxon>Nitrospira</taxon>
    </lineage>
</organism>
<name>D8PIH8_9BACT</name>
<reference evidence="2 3" key="1">
    <citation type="journal article" date="2010" name="Proc. Natl. Acad. Sci. U.S.A.">
        <title>A Nitrospira metagenome illuminates the physiology and evolution of globally important nitrite-oxidizing bacteria.</title>
        <authorList>
            <person name="Lucker S."/>
            <person name="Wagner M."/>
            <person name="Maixner F."/>
            <person name="Pelletier E."/>
            <person name="Koch H."/>
            <person name="Vacherie B."/>
            <person name="Rattei T."/>
            <person name="Sinninghe Damste J."/>
            <person name="Spieck E."/>
            <person name="Le Paslier D."/>
            <person name="Daims H."/>
        </authorList>
    </citation>
    <scope>NUCLEOTIDE SEQUENCE [LARGE SCALE GENOMIC DNA]</scope>
</reference>
<dbReference type="AlphaFoldDB" id="D8PIH8"/>
<gene>
    <name evidence="2" type="ORF">NIDE3379</name>
</gene>
<keyword evidence="3" id="KW-1185">Reference proteome</keyword>
<protein>
    <submittedName>
        <fullName evidence="2">Uncharacterized protein</fullName>
    </submittedName>
</protein>
<accession>D8PIH8</accession>
<proteinExistence type="predicted"/>
<dbReference type="Proteomes" id="UP000001660">
    <property type="component" value="Chromosome"/>
</dbReference>